<sequence length="40" mass="4440">MLNSLAASRKRDLYIRPQLCTGSCDHCTSPDLFSLSDARP</sequence>
<dbReference type="EMBL" id="GBXM01062262">
    <property type="protein sequence ID" value="JAH46315.1"/>
    <property type="molecule type" value="Transcribed_RNA"/>
</dbReference>
<dbReference type="AlphaFoldDB" id="A0A0E9T081"/>
<name>A0A0E9T081_ANGAN</name>
<protein>
    <submittedName>
        <fullName evidence="1">Uncharacterized protein</fullName>
    </submittedName>
</protein>
<evidence type="ECO:0000313" key="1">
    <source>
        <dbReference type="EMBL" id="JAH46315.1"/>
    </source>
</evidence>
<reference evidence="1" key="2">
    <citation type="journal article" date="2015" name="Fish Shellfish Immunol.">
        <title>Early steps in the European eel (Anguilla anguilla)-Vibrio vulnificus interaction in the gills: Role of the RtxA13 toxin.</title>
        <authorList>
            <person name="Callol A."/>
            <person name="Pajuelo D."/>
            <person name="Ebbesson L."/>
            <person name="Teles M."/>
            <person name="MacKenzie S."/>
            <person name="Amaro C."/>
        </authorList>
    </citation>
    <scope>NUCLEOTIDE SEQUENCE</scope>
</reference>
<reference evidence="1" key="1">
    <citation type="submission" date="2014-11" db="EMBL/GenBank/DDBJ databases">
        <authorList>
            <person name="Amaro Gonzalez C."/>
        </authorList>
    </citation>
    <scope>NUCLEOTIDE SEQUENCE</scope>
</reference>
<organism evidence="1">
    <name type="scientific">Anguilla anguilla</name>
    <name type="common">European freshwater eel</name>
    <name type="synonym">Muraena anguilla</name>
    <dbReference type="NCBI Taxonomy" id="7936"/>
    <lineage>
        <taxon>Eukaryota</taxon>
        <taxon>Metazoa</taxon>
        <taxon>Chordata</taxon>
        <taxon>Craniata</taxon>
        <taxon>Vertebrata</taxon>
        <taxon>Euteleostomi</taxon>
        <taxon>Actinopterygii</taxon>
        <taxon>Neopterygii</taxon>
        <taxon>Teleostei</taxon>
        <taxon>Anguilliformes</taxon>
        <taxon>Anguillidae</taxon>
        <taxon>Anguilla</taxon>
    </lineage>
</organism>
<accession>A0A0E9T081</accession>
<proteinExistence type="predicted"/>